<feature type="transmembrane region" description="Helical" evidence="1">
    <location>
        <begin position="47"/>
        <end position="67"/>
    </location>
</feature>
<feature type="transmembrane region" description="Helical" evidence="1">
    <location>
        <begin position="177"/>
        <end position="200"/>
    </location>
</feature>
<comment type="caution">
    <text evidence="2">The sequence shown here is derived from an EMBL/GenBank/DDBJ whole genome shotgun (WGS) entry which is preliminary data.</text>
</comment>
<gene>
    <name evidence="2" type="ORF">D9611_010528</name>
</gene>
<dbReference type="EMBL" id="JAACJK010000116">
    <property type="protein sequence ID" value="KAF5330249.1"/>
    <property type="molecule type" value="Genomic_DNA"/>
</dbReference>
<feature type="transmembrane region" description="Helical" evidence="1">
    <location>
        <begin position="249"/>
        <end position="274"/>
    </location>
</feature>
<sequence>MRNMVAITHTKSPYIALFTAFQLFGLCGTVLMLLTAILARGAPRHDAWFSVVFSFVVSTTSYCLLLMAGHINNFKPPISICASQAALIYAAPPLTAGTSLGLVAQIYYNISNVGNESGDARRRKSWSIAIVILPYLFYFPMAIASLVAGLNHPDAAQRGSDSAYCSFNDKLSAIPRVASITTAVLMIPVIGLQIATWIKLRRTWRVIREQVVPLGTVVRVLTFTVFGALCIGLGVVVASVPNWNPAFDIMLATVPVAFVLIFGSQPDLCIYWAFWKWRWRNGSFLRYDSELNPSSSATRLTVPRRPPRFADVHTFPPPLNTTFK</sequence>
<dbReference type="AlphaFoldDB" id="A0A8H5BVY9"/>
<reference evidence="2 3" key="1">
    <citation type="journal article" date="2020" name="ISME J.">
        <title>Uncovering the hidden diversity of litter-decomposition mechanisms in mushroom-forming fungi.</title>
        <authorList>
            <person name="Floudas D."/>
            <person name="Bentzer J."/>
            <person name="Ahren D."/>
            <person name="Johansson T."/>
            <person name="Persson P."/>
            <person name="Tunlid A."/>
        </authorList>
    </citation>
    <scope>NUCLEOTIDE SEQUENCE [LARGE SCALE GENOMIC DNA]</scope>
    <source>
        <strain evidence="2 3">CBS 175.51</strain>
    </source>
</reference>
<feature type="transmembrane region" description="Helical" evidence="1">
    <location>
        <begin position="12"/>
        <end position="35"/>
    </location>
</feature>
<proteinExistence type="predicted"/>
<protein>
    <submittedName>
        <fullName evidence="2">Uncharacterized protein</fullName>
    </submittedName>
</protein>
<dbReference type="OrthoDB" id="3259067at2759"/>
<feature type="transmembrane region" description="Helical" evidence="1">
    <location>
        <begin position="212"/>
        <end position="237"/>
    </location>
</feature>
<dbReference type="Proteomes" id="UP000541558">
    <property type="component" value="Unassembled WGS sequence"/>
</dbReference>
<evidence type="ECO:0000313" key="2">
    <source>
        <dbReference type="EMBL" id="KAF5330249.1"/>
    </source>
</evidence>
<keyword evidence="1" id="KW-1133">Transmembrane helix</keyword>
<evidence type="ECO:0000256" key="1">
    <source>
        <dbReference type="SAM" id="Phobius"/>
    </source>
</evidence>
<accession>A0A8H5BVY9</accession>
<feature type="transmembrane region" description="Helical" evidence="1">
    <location>
        <begin position="87"/>
        <end position="108"/>
    </location>
</feature>
<organism evidence="2 3">
    <name type="scientific">Ephemerocybe angulata</name>
    <dbReference type="NCBI Taxonomy" id="980116"/>
    <lineage>
        <taxon>Eukaryota</taxon>
        <taxon>Fungi</taxon>
        <taxon>Dikarya</taxon>
        <taxon>Basidiomycota</taxon>
        <taxon>Agaricomycotina</taxon>
        <taxon>Agaricomycetes</taxon>
        <taxon>Agaricomycetidae</taxon>
        <taxon>Agaricales</taxon>
        <taxon>Agaricineae</taxon>
        <taxon>Psathyrellaceae</taxon>
        <taxon>Ephemerocybe</taxon>
    </lineage>
</organism>
<name>A0A8H5BVY9_9AGAR</name>
<keyword evidence="3" id="KW-1185">Reference proteome</keyword>
<keyword evidence="1" id="KW-0812">Transmembrane</keyword>
<keyword evidence="1" id="KW-0472">Membrane</keyword>
<feature type="transmembrane region" description="Helical" evidence="1">
    <location>
        <begin position="128"/>
        <end position="150"/>
    </location>
</feature>
<evidence type="ECO:0000313" key="3">
    <source>
        <dbReference type="Proteomes" id="UP000541558"/>
    </source>
</evidence>